<keyword evidence="2" id="KW-1185">Reference proteome</keyword>
<comment type="caution">
    <text evidence="1">The sequence shown here is derived from an EMBL/GenBank/DDBJ whole genome shotgun (WGS) entry which is preliminary data.</text>
</comment>
<accession>A0ABR9NZZ4</accession>
<organism evidence="1 2">
    <name type="scientific">Nocardiopsis coralli</name>
    <dbReference type="NCBI Taxonomy" id="2772213"/>
    <lineage>
        <taxon>Bacteria</taxon>
        <taxon>Bacillati</taxon>
        <taxon>Actinomycetota</taxon>
        <taxon>Actinomycetes</taxon>
        <taxon>Streptosporangiales</taxon>
        <taxon>Nocardiopsidaceae</taxon>
        <taxon>Nocardiopsis</taxon>
    </lineage>
</organism>
<dbReference type="RefSeq" id="WP_193119824.1">
    <property type="nucleotide sequence ID" value="NZ_JADBGI010000001.1"/>
</dbReference>
<gene>
    <name evidence="1" type="ORF">IDM40_00340</name>
</gene>
<protein>
    <recommendedName>
        <fullName evidence="3">Phosphoadenosine phosphosulfate reductase</fullName>
    </recommendedName>
</protein>
<sequence length="274" mass="30288">MPTHRTERVLLLDGSPGATTVLLLAAHHVLDPIDHVLYADTGLYPASTERYLKHVHTLCQQAGAELIRADATDIAERAWSQSPSPLPLFTLDRYGTTGRLPNACSGTQLLALTDHLRTWVDQQEHGRVDVVLGLGAEYASRVPPQHAWPRLLRLNYPLFDLGWRDRDCVWFNHHHGIGTRGLACLGCPERSDADWAELRETDPDAWREAVALDTAVRHHTTETAATGMPLADTGYLHHSCRPLGGADISPEQEGPVPGCLPRACRGTRSYRAEQ</sequence>
<evidence type="ECO:0000313" key="2">
    <source>
        <dbReference type="Proteomes" id="UP000806528"/>
    </source>
</evidence>
<name>A0ABR9NZZ4_9ACTN</name>
<reference evidence="1 2" key="1">
    <citation type="submission" date="2020-09" db="EMBL/GenBank/DDBJ databases">
        <title>Diversity and distribution of actinomycetes associated with coral in the coast of Hainan.</title>
        <authorList>
            <person name="Li F."/>
        </authorList>
    </citation>
    <scope>NUCLEOTIDE SEQUENCE [LARGE SCALE GENOMIC DNA]</scope>
    <source>
        <strain evidence="1 2">HNM0947</strain>
    </source>
</reference>
<evidence type="ECO:0000313" key="1">
    <source>
        <dbReference type="EMBL" id="MBE2997154.1"/>
    </source>
</evidence>
<evidence type="ECO:0008006" key="3">
    <source>
        <dbReference type="Google" id="ProtNLM"/>
    </source>
</evidence>
<dbReference type="Proteomes" id="UP000806528">
    <property type="component" value="Unassembled WGS sequence"/>
</dbReference>
<proteinExistence type="predicted"/>
<dbReference type="EMBL" id="JADBGI010000001">
    <property type="protein sequence ID" value="MBE2997154.1"/>
    <property type="molecule type" value="Genomic_DNA"/>
</dbReference>